<reference evidence="5 6" key="1">
    <citation type="submission" date="2018-03" db="EMBL/GenBank/DDBJ databases">
        <title>Bacteriophage NCPPB3778 and a type I-E CRISPR drive the evolution of the US Biological Select Agent, Rathayibacter toxicus.</title>
        <authorList>
            <person name="Davis E.W.II."/>
            <person name="Tabima J.F."/>
            <person name="Weisberg A.J."/>
            <person name="Dantas Lopes L."/>
            <person name="Wiseman M.S."/>
            <person name="Wiseman M.S."/>
            <person name="Pupko T."/>
            <person name="Belcher M.S."/>
            <person name="Sechler A.J."/>
            <person name="Tancos M.A."/>
            <person name="Schroeder B.K."/>
            <person name="Murray T.D."/>
            <person name="Luster D.G."/>
            <person name="Schneider W.L."/>
            <person name="Rogers E."/>
            <person name="Andreote F.D."/>
            <person name="Grunwald N.J."/>
            <person name="Putnam M.L."/>
            <person name="Chang J.H."/>
        </authorList>
    </citation>
    <scope>NUCLEOTIDE SEQUENCE [LARGE SCALE GENOMIC DNA]</scope>
    <source>
        <strain evidence="5 6">DSM 15932</strain>
    </source>
</reference>
<dbReference type="AlphaFoldDB" id="A0A3Q9UXT8"/>
<dbReference type="InterPro" id="IPR046373">
    <property type="entry name" value="Acyl-CoA_Oxase/DH_mid-dom_sf"/>
</dbReference>
<evidence type="ECO:0000256" key="1">
    <source>
        <dbReference type="ARBA" id="ARBA00023002"/>
    </source>
</evidence>
<dbReference type="GO" id="GO:0003995">
    <property type="term" value="F:acyl-CoA dehydrogenase activity"/>
    <property type="evidence" value="ECO:0007669"/>
    <property type="project" value="TreeGrafter"/>
</dbReference>
<organism evidence="5 6">
    <name type="scientific">Rathayibacter festucae DSM 15932</name>
    <dbReference type="NCBI Taxonomy" id="1328866"/>
    <lineage>
        <taxon>Bacteria</taxon>
        <taxon>Bacillati</taxon>
        <taxon>Actinomycetota</taxon>
        <taxon>Actinomycetes</taxon>
        <taxon>Micrococcales</taxon>
        <taxon>Microbacteriaceae</taxon>
        <taxon>Rathayibacter</taxon>
    </lineage>
</organism>
<dbReference type="Proteomes" id="UP000285317">
    <property type="component" value="Chromosome"/>
</dbReference>
<dbReference type="SUPFAM" id="SSF56645">
    <property type="entry name" value="Acyl-CoA dehydrogenase NM domain-like"/>
    <property type="match status" value="1"/>
</dbReference>
<dbReference type="InterPro" id="IPR013786">
    <property type="entry name" value="AcylCoA_DH/ox_N"/>
</dbReference>
<dbReference type="PANTHER" id="PTHR48083">
    <property type="entry name" value="MEDIUM-CHAIN SPECIFIC ACYL-COA DEHYDROGENASE, MITOCHONDRIAL-RELATED"/>
    <property type="match status" value="1"/>
</dbReference>
<keyword evidence="1" id="KW-0560">Oxidoreductase</keyword>
<evidence type="ECO:0000259" key="3">
    <source>
        <dbReference type="Pfam" id="PF02771"/>
    </source>
</evidence>
<dbReference type="SUPFAM" id="SSF47203">
    <property type="entry name" value="Acyl-CoA dehydrogenase C-terminal domain-like"/>
    <property type="match status" value="1"/>
</dbReference>
<dbReference type="GO" id="GO:0050660">
    <property type="term" value="F:flavin adenine dinucleotide binding"/>
    <property type="evidence" value="ECO:0007669"/>
    <property type="project" value="InterPro"/>
</dbReference>
<dbReference type="PANTHER" id="PTHR48083:SF19">
    <property type="entry name" value="FLAVIN-DEPENDENT MONOOXYGENASE, OXYGENASE SUBUNIT HSAA"/>
    <property type="match status" value="1"/>
</dbReference>
<dbReference type="PIRSF" id="PIRSF016578">
    <property type="entry name" value="HsaA"/>
    <property type="match status" value="1"/>
</dbReference>
<feature type="domain" description="Acyl-CoA dehydrogenase C-terminal" evidence="4">
    <location>
        <begin position="248"/>
        <end position="375"/>
    </location>
</feature>
<keyword evidence="5" id="KW-0503">Monooxygenase</keyword>
<proteinExistence type="inferred from homology"/>
<dbReference type="KEGG" id="rfs:C1I64_06245"/>
<dbReference type="Gene3D" id="2.40.110.10">
    <property type="entry name" value="Butyryl-CoA Dehydrogenase, subunit A, domain 2"/>
    <property type="match status" value="1"/>
</dbReference>
<name>A0A3Q9UXT8_9MICO</name>
<protein>
    <submittedName>
        <fullName evidence="5">Monooxygenase</fullName>
    </submittedName>
</protein>
<evidence type="ECO:0000256" key="2">
    <source>
        <dbReference type="ARBA" id="ARBA00049661"/>
    </source>
</evidence>
<comment type="similarity">
    <text evidence="2">Belongs to the HpaH/HsaA monooxygenase family.</text>
</comment>
<dbReference type="Pfam" id="PF02771">
    <property type="entry name" value="Acyl-CoA_dh_N"/>
    <property type="match status" value="1"/>
</dbReference>
<accession>A0A3Q9UXT8</accession>
<dbReference type="InterPro" id="IPR050741">
    <property type="entry name" value="Acyl-CoA_dehydrogenase"/>
</dbReference>
<evidence type="ECO:0000313" key="5">
    <source>
        <dbReference type="EMBL" id="AZZ51687.1"/>
    </source>
</evidence>
<evidence type="ECO:0000259" key="4">
    <source>
        <dbReference type="Pfam" id="PF08028"/>
    </source>
</evidence>
<dbReference type="GO" id="GO:0005737">
    <property type="term" value="C:cytoplasm"/>
    <property type="evidence" value="ECO:0007669"/>
    <property type="project" value="TreeGrafter"/>
</dbReference>
<gene>
    <name evidence="5" type="ORF">C1I64_06245</name>
</gene>
<dbReference type="InterPro" id="IPR036250">
    <property type="entry name" value="AcylCo_DH-like_C"/>
</dbReference>
<dbReference type="GO" id="GO:0033539">
    <property type="term" value="P:fatty acid beta-oxidation using acyl-CoA dehydrogenase"/>
    <property type="evidence" value="ECO:0007669"/>
    <property type="project" value="TreeGrafter"/>
</dbReference>
<dbReference type="Gene3D" id="1.20.140.10">
    <property type="entry name" value="Butyryl-CoA Dehydrogenase, subunit A, domain 3"/>
    <property type="match status" value="1"/>
</dbReference>
<dbReference type="InterPro" id="IPR013107">
    <property type="entry name" value="Acyl-CoA_DH_C"/>
</dbReference>
<dbReference type="GO" id="GO:0016712">
    <property type="term" value="F:oxidoreductase activity, acting on paired donors, with incorporation or reduction of molecular oxygen, reduced flavin or flavoprotein as one donor, and incorporation of one atom of oxygen"/>
    <property type="evidence" value="ECO:0007669"/>
    <property type="project" value="TreeGrafter"/>
</dbReference>
<dbReference type="EMBL" id="CP028137">
    <property type="protein sequence ID" value="AZZ51687.1"/>
    <property type="molecule type" value="Genomic_DNA"/>
</dbReference>
<dbReference type="RefSeq" id="WP_127886584.1">
    <property type="nucleotide sequence ID" value="NZ_CP028137.1"/>
</dbReference>
<evidence type="ECO:0000313" key="6">
    <source>
        <dbReference type="Proteomes" id="UP000285317"/>
    </source>
</evidence>
<dbReference type="InterPro" id="IPR037069">
    <property type="entry name" value="AcylCoA_DH/ox_N_sf"/>
</dbReference>
<sequence length="407" mass="42637">MSGAGHLSASGHGSGIGRSGLAEAQAVFRPVFEEIAAGAVQRELDRELPFEPIARLRAARFGGLRVPVEHGGRGLSLRETASLLIELATADSNVAQALRGHFAFVEDQLSFAPSSARDGWLHRLAAGELVGNAWSEIGTAAVGVTQTTLTRRGDELVVNGTKYYSTGTIFADWTDVVVRREDGTDTAVVVRVDQPGVVATDDWSGFGQRLSGSGTTVFTDALVEPEHVFASVLRAPHQTPFFQLELLAVLAGIAAAVERDAVAAVRTRSRVYSHGLADHGRDDAQIQEVVGAISAIAFGARAAVLVAAEAVGEAAADPSLVPAAGAEVYRAQVLLTESVPRAATLLFDALGSSGVATGAALDRHWRNARTVGAHNPVIYKQRIVGEWALNGTPPPLAWSIGVGRPQG</sequence>
<dbReference type="Pfam" id="PF08028">
    <property type="entry name" value="Acyl-CoA_dh_2"/>
    <property type="match status" value="1"/>
</dbReference>
<dbReference type="Gene3D" id="1.10.540.10">
    <property type="entry name" value="Acyl-CoA dehydrogenase/oxidase, N-terminal domain"/>
    <property type="match status" value="1"/>
</dbReference>
<dbReference type="InterPro" id="IPR009100">
    <property type="entry name" value="AcylCoA_DH/oxidase_NM_dom_sf"/>
</dbReference>
<feature type="domain" description="Acyl-CoA dehydrogenase/oxidase N-terminal" evidence="3">
    <location>
        <begin position="31"/>
        <end position="128"/>
    </location>
</feature>